<reference evidence="2 3" key="1">
    <citation type="submission" date="2018-06" db="EMBL/GenBank/DDBJ databases">
        <authorList>
            <consortium name="Pathogen Informatics"/>
            <person name="Doyle S."/>
        </authorList>
    </citation>
    <scope>NUCLEOTIDE SEQUENCE [LARGE SCALE GENOMIC DNA]</scope>
    <source>
        <strain evidence="2 3">NCTC11535</strain>
    </source>
</reference>
<gene>
    <name evidence="2" type="ORF">NCTC11535_01918</name>
</gene>
<feature type="region of interest" description="Disordered" evidence="1">
    <location>
        <begin position="1"/>
        <end position="30"/>
    </location>
</feature>
<evidence type="ECO:0000313" key="3">
    <source>
        <dbReference type="Proteomes" id="UP000250006"/>
    </source>
</evidence>
<name>A0ABY1VT52_9ACTO</name>
<proteinExistence type="predicted"/>
<keyword evidence="3" id="KW-1185">Reference proteome</keyword>
<evidence type="ECO:0000313" key="2">
    <source>
        <dbReference type="EMBL" id="SPT54208.1"/>
    </source>
</evidence>
<sequence length="157" mass="16450">MRPDSLLNHGSPHTISEASGDASGEFDEPVDGFGVAIASSVAREVTPEHVTPRVDGASQACNLEARAGQEHVKNYLRDTQSLSTVGLPVCPTQLLRATPSNLDLDALLVGGERRLEASLLPVGEIIFPSSQNVADQVADHPSCNPTTRASKLSAAAE</sequence>
<dbReference type="Proteomes" id="UP000250006">
    <property type="component" value="Unassembled WGS sequence"/>
</dbReference>
<feature type="region of interest" description="Disordered" evidence="1">
    <location>
        <begin position="137"/>
        <end position="157"/>
    </location>
</feature>
<protein>
    <submittedName>
        <fullName evidence="2">Uncharacterized protein</fullName>
    </submittedName>
</protein>
<accession>A0ABY1VT52</accession>
<organism evidence="2 3">
    <name type="scientific">Actinomyces bovis</name>
    <dbReference type="NCBI Taxonomy" id="1658"/>
    <lineage>
        <taxon>Bacteria</taxon>
        <taxon>Bacillati</taxon>
        <taxon>Actinomycetota</taxon>
        <taxon>Actinomycetes</taxon>
        <taxon>Actinomycetales</taxon>
        <taxon>Actinomycetaceae</taxon>
        <taxon>Actinomyces</taxon>
    </lineage>
</organism>
<dbReference type="EMBL" id="UAPQ01000010">
    <property type="protein sequence ID" value="SPT54208.1"/>
    <property type="molecule type" value="Genomic_DNA"/>
</dbReference>
<evidence type="ECO:0000256" key="1">
    <source>
        <dbReference type="SAM" id="MobiDB-lite"/>
    </source>
</evidence>
<comment type="caution">
    <text evidence="2">The sequence shown here is derived from an EMBL/GenBank/DDBJ whole genome shotgun (WGS) entry which is preliminary data.</text>
</comment>